<dbReference type="AlphaFoldDB" id="A0A7Y4LDG1"/>
<sequence length="169" mass="19417">MYPESSVWLIIVLAIICANVPFLTERMFAFVPVRMKGEPEKFAGFYLIRAFVFYGVMGCAFYLTTEVVLPMSAKLFGLVLFIVLFAMPGFLYSRYVAVKPVWARMVELLLLVCFIAAVGFFIESYYANRFTQSWQFYAIGICLFVLLAFPGFVWRHLMRHPGLGQGHME</sequence>
<dbReference type="Pfam" id="PF10993">
    <property type="entry name" value="DUF2818"/>
    <property type="match status" value="2"/>
</dbReference>
<dbReference type="EMBL" id="JABGBO010000009">
    <property type="protein sequence ID" value="NOL50201.1"/>
    <property type="molecule type" value="Genomic_DNA"/>
</dbReference>
<proteinExistence type="predicted"/>
<reference evidence="2 3" key="1">
    <citation type="submission" date="2020-05" db="EMBL/GenBank/DDBJ databases">
        <authorList>
            <person name="Niu N."/>
        </authorList>
    </citation>
    <scope>NUCLEOTIDE SEQUENCE [LARGE SCALE GENOMIC DNA]</scope>
    <source>
        <strain evidence="2 3">LMG10982</strain>
    </source>
</reference>
<organism evidence="2 3">
    <name type="scientific">Pelistega europaea</name>
    <dbReference type="NCBI Taxonomy" id="106147"/>
    <lineage>
        <taxon>Bacteria</taxon>
        <taxon>Pseudomonadati</taxon>
        <taxon>Pseudomonadota</taxon>
        <taxon>Betaproteobacteria</taxon>
        <taxon>Burkholderiales</taxon>
        <taxon>Alcaligenaceae</taxon>
        <taxon>Pelistega</taxon>
    </lineage>
</organism>
<evidence type="ECO:0000313" key="2">
    <source>
        <dbReference type="EMBL" id="NOL50201.1"/>
    </source>
</evidence>
<comment type="caution">
    <text evidence="2">The sequence shown here is derived from an EMBL/GenBank/DDBJ whole genome shotgun (WGS) entry which is preliminary data.</text>
</comment>
<keyword evidence="1" id="KW-0472">Membrane</keyword>
<accession>A0A7Y4LDG1</accession>
<evidence type="ECO:0000256" key="1">
    <source>
        <dbReference type="SAM" id="Phobius"/>
    </source>
</evidence>
<dbReference type="InterPro" id="IPR016768">
    <property type="entry name" value="UCP019883"/>
</dbReference>
<name>A0A7Y4LDG1_9BURK</name>
<keyword evidence="1" id="KW-1133">Transmembrane helix</keyword>
<keyword evidence="3" id="KW-1185">Reference proteome</keyword>
<feature type="transmembrane region" description="Helical" evidence="1">
    <location>
        <begin position="75"/>
        <end position="93"/>
    </location>
</feature>
<feature type="transmembrane region" description="Helical" evidence="1">
    <location>
        <begin position="45"/>
        <end position="63"/>
    </location>
</feature>
<evidence type="ECO:0000313" key="3">
    <source>
        <dbReference type="Proteomes" id="UP000541421"/>
    </source>
</evidence>
<dbReference type="RefSeq" id="WP_171589180.1">
    <property type="nucleotide sequence ID" value="NZ_JABGBO010000009.1"/>
</dbReference>
<gene>
    <name evidence="2" type="ORF">HKX40_08675</name>
</gene>
<protein>
    <submittedName>
        <fullName evidence="2">DUF2818 family protein</fullName>
    </submittedName>
</protein>
<feature type="transmembrane region" description="Helical" evidence="1">
    <location>
        <begin position="105"/>
        <end position="122"/>
    </location>
</feature>
<dbReference type="Proteomes" id="UP000541421">
    <property type="component" value="Unassembled WGS sequence"/>
</dbReference>
<keyword evidence="1" id="KW-0812">Transmembrane</keyword>
<feature type="transmembrane region" description="Helical" evidence="1">
    <location>
        <begin position="6"/>
        <end position="24"/>
    </location>
</feature>
<feature type="transmembrane region" description="Helical" evidence="1">
    <location>
        <begin position="134"/>
        <end position="154"/>
    </location>
</feature>